<dbReference type="EMBL" id="JANPWB010000012">
    <property type="protein sequence ID" value="KAJ1111840.1"/>
    <property type="molecule type" value="Genomic_DNA"/>
</dbReference>
<protein>
    <submittedName>
        <fullName evidence="2">Uncharacterized protein</fullName>
    </submittedName>
</protein>
<sequence>MWRLCTHKRRGGCVFGRGVSQSQGRDKPRTAAVRHRHSGRTSAHLGVKSRVNYRYQSPSPACAIIQSDHPSPLRNIAFRAK</sequence>
<gene>
    <name evidence="2" type="ORF">NDU88_000113</name>
</gene>
<evidence type="ECO:0000313" key="3">
    <source>
        <dbReference type="Proteomes" id="UP001066276"/>
    </source>
</evidence>
<reference evidence="2" key="1">
    <citation type="journal article" date="2022" name="bioRxiv">
        <title>Sequencing and chromosome-scale assembly of the giantPleurodeles waltlgenome.</title>
        <authorList>
            <person name="Brown T."/>
            <person name="Elewa A."/>
            <person name="Iarovenko S."/>
            <person name="Subramanian E."/>
            <person name="Araus A.J."/>
            <person name="Petzold A."/>
            <person name="Susuki M."/>
            <person name="Suzuki K.-i.T."/>
            <person name="Hayashi T."/>
            <person name="Toyoda A."/>
            <person name="Oliveira C."/>
            <person name="Osipova E."/>
            <person name="Leigh N.D."/>
            <person name="Simon A."/>
            <person name="Yun M.H."/>
        </authorList>
    </citation>
    <scope>NUCLEOTIDE SEQUENCE</scope>
    <source>
        <strain evidence="2">20211129_DDA</strain>
        <tissue evidence="2">Liver</tissue>
    </source>
</reference>
<dbReference type="Proteomes" id="UP001066276">
    <property type="component" value="Chromosome 8"/>
</dbReference>
<name>A0AAV7N709_PLEWA</name>
<accession>A0AAV7N709</accession>
<proteinExistence type="predicted"/>
<comment type="caution">
    <text evidence="2">The sequence shown here is derived from an EMBL/GenBank/DDBJ whole genome shotgun (WGS) entry which is preliminary data.</text>
</comment>
<evidence type="ECO:0000313" key="2">
    <source>
        <dbReference type="EMBL" id="KAJ1111840.1"/>
    </source>
</evidence>
<dbReference type="AlphaFoldDB" id="A0AAV7N709"/>
<organism evidence="2 3">
    <name type="scientific">Pleurodeles waltl</name>
    <name type="common">Iberian ribbed newt</name>
    <dbReference type="NCBI Taxonomy" id="8319"/>
    <lineage>
        <taxon>Eukaryota</taxon>
        <taxon>Metazoa</taxon>
        <taxon>Chordata</taxon>
        <taxon>Craniata</taxon>
        <taxon>Vertebrata</taxon>
        <taxon>Euteleostomi</taxon>
        <taxon>Amphibia</taxon>
        <taxon>Batrachia</taxon>
        <taxon>Caudata</taxon>
        <taxon>Salamandroidea</taxon>
        <taxon>Salamandridae</taxon>
        <taxon>Pleurodelinae</taxon>
        <taxon>Pleurodeles</taxon>
    </lineage>
</organism>
<evidence type="ECO:0000256" key="1">
    <source>
        <dbReference type="SAM" id="MobiDB-lite"/>
    </source>
</evidence>
<keyword evidence="3" id="KW-1185">Reference proteome</keyword>
<feature type="region of interest" description="Disordered" evidence="1">
    <location>
        <begin position="16"/>
        <end position="42"/>
    </location>
</feature>